<dbReference type="SUPFAM" id="SSF51905">
    <property type="entry name" value="FAD/NAD(P)-binding domain"/>
    <property type="match status" value="1"/>
</dbReference>
<dbReference type="Gene3D" id="3.50.50.60">
    <property type="entry name" value="FAD/NAD(P)-binding domain"/>
    <property type="match status" value="1"/>
</dbReference>
<dbReference type="RefSeq" id="XP_043173777.1">
    <property type="nucleotide sequence ID" value="XM_043317842.1"/>
</dbReference>
<evidence type="ECO:0000313" key="5">
    <source>
        <dbReference type="EMBL" id="CAG5182530.1"/>
    </source>
</evidence>
<dbReference type="Gene3D" id="3.30.9.10">
    <property type="entry name" value="D-Amino Acid Oxidase, subunit A, domain 2"/>
    <property type="match status" value="1"/>
</dbReference>
<evidence type="ECO:0000259" key="4">
    <source>
        <dbReference type="Pfam" id="PF01494"/>
    </source>
</evidence>
<accession>A0A8J2IJJ2</accession>
<keyword evidence="2" id="KW-0274">FAD</keyword>
<name>A0A8J2IJJ2_9PLEO</name>
<dbReference type="InterPro" id="IPR036188">
    <property type="entry name" value="FAD/NAD-bd_sf"/>
</dbReference>
<evidence type="ECO:0000256" key="2">
    <source>
        <dbReference type="ARBA" id="ARBA00022827"/>
    </source>
</evidence>
<dbReference type="GO" id="GO:0016491">
    <property type="term" value="F:oxidoreductase activity"/>
    <property type="evidence" value="ECO:0007669"/>
    <property type="project" value="UniProtKB-KW"/>
</dbReference>
<keyword evidence="1" id="KW-0285">Flavoprotein</keyword>
<protein>
    <recommendedName>
        <fullName evidence="4">FAD-binding domain-containing protein</fullName>
    </recommendedName>
</protein>
<organism evidence="5 6">
    <name type="scientific">Alternaria atra</name>
    <dbReference type="NCBI Taxonomy" id="119953"/>
    <lineage>
        <taxon>Eukaryota</taxon>
        <taxon>Fungi</taxon>
        <taxon>Dikarya</taxon>
        <taxon>Ascomycota</taxon>
        <taxon>Pezizomycotina</taxon>
        <taxon>Dothideomycetes</taxon>
        <taxon>Pleosporomycetidae</taxon>
        <taxon>Pleosporales</taxon>
        <taxon>Pleosporineae</taxon>
        <taxon>Pleosporaceae</taxon>
        <taxon>Alternaria</taxon>
        <taxon>Alternaria sect. Ulocladioides</taxon>
    </lineage>
</organism>
<reference evidence="5" key="1">
    <citation type="submission" date="2021-05" db="EMBL/GenBank/DDBJ databases">
        <authorList>
            <person name="Stam R."/>
        </authorList>
    </citation>
    <scope>NUCLEOTIDE SEQUENCE</scope>
    <source>
        <strain evidence="5">CS162</strain>
    </source>
</reference>
<keyword evidence="6" id="KW-1185">Reference proteome</keyword>
<sequence length="439" mass="49155">MNILIVGSGIAGTTLTYWLSHSAENTITIIEKSPSLLPHGQNVDIQGSAVTCIKKMGLMPQVQLYNTKELGTQFIDSHGNPFAPFPIKEGSSASLTSEYEILRGDLAKILYEATQFHSKVTYLFKTTITQILENNSSGVKVSLSDNTIRTYDLVIAADGQWSKTRSLIFPPQDVRITYQGMYAVYFIVPRLASDTAWWNIFVAQGSRTISTRPDPHGTLRAMFTFMPYTPTQKTRWAEASRLGRSAQKELVREEFADAGWISDRLLDDMASAPDFYFHAINQVKMERWSRNRVVCLGDAAFCPSPLTGMGTSLAVLGAFVLAGELSCMDFPSSSASTSDSFNALISALASYEERFRPFVEQSQEIPPFVPEIMHPGSAWKRMVLHGFLTMVSKVARWEWVGRWMGDAESRDDGFKLPVYAVSEENSEKLDKTDREKERR</sequence>
<proteinExistence type="predicted"/>
<comment type="caution">
    <text evidence="5">The sequence shown here is derived from an EMBL/GenBank/DDBJ whole genome shotgun (WGS) entry which is preliminary data.</text>
</comment>
<dbReference type="OrthoDB" id="655030at2759"/>
<dbReference type="EMBL" id="CAJRGZ010000027">
    <property type="protein sequence ID" value="CAG5182530.1"/>
    <property type="molecule type" value="Genomic_DNA"/>
</dbReference>
<keyword evidence="3" id="KW-0560">Oxidoreductase</keyword>
<dbReference type="InterPro" id="IPR051704">
    <property type="entry name" value="FAD_aromatic-hydroxylase"/>
</dbReference>
<dbReference type="Pfam" id="PF01494">
    <property type="entry name" value="FAD_binding_3"/>
    <property type="match status" value="1"/>
</dbReference>
<dbReference type="GO" id="GO:0071949">
    <property type="term" value="F:FAD binding"/>
    <property type="evidence" value="ECO:0007669"/>
    <property type="project" value="InterPro"/>
</dbReference>
<gene>
    <name evidence="5" type="ORF">ALTATR162_LOCUS10206</name>
</gene>
<dbReference type="PANTHER" id="PTHR46865:SF2">
    <property type="entry name" value="MONOOXYGENASE"/>
    <property type="match status" value="1"/>
</dbReference>
<dbReference type="AlphaFoldDB" id="A0A8J2IJJ2"/>
<evidence type="ECO:0000313" key="6">
    <source>
        <dbReference type="Proteomes" id="UP000676310"/>
    </source>
</evidence>
<dbReference type="GeneID" id="67010342"/>
<dbReference type="InterPro" id="IPR002938">
    <property type="entry name" value="FAD-bd"/>
</dbReference>
<evidence type="ECO:0000256" key="1">
    <source>
        <dbReference type="ARBA" id="ARBA00022630"/>
    </source>
</evidence>
<dbReference type="PANTHER" id="PTHR46865">
    <property type="entry name" value="OXIDOREDUCTASE-RELATED"/>
    <property type="match status" value="1"/>
</dbReference>
<evidence type="ECO:0000256" key="3">
    <source>
        <dbReference type="ARBA" id="ARBA00023002"/>
    </source>
</evidence>
<dbReference type="PRINTS" id="PR00420">
    <property type="entry name" value="RNGMNOXGNASE"/>
</dbReference>
<dbReference type="Proteomes" id="UP000676310">
    <property type="component" value="Unassembled WGS sequence"/>
</dbReference>
<feature type="domain" description="FAD-binding" evidence="4">
    <location>
        <begin position="2"/>
        <end position="327"/>
    </location>
</feature>